<dbReference type="Proteomes" id="UP000007752">
    <property type="component" value="Chromosome 7"/>
</dbReference>
<dbReference type="FunFam" id="3.30.430.20:FF:000004">
    <property type="entry name" value="Receptor-like serine-threonine protein kinase"/>
    <property type="match status" value="1"/>
</dbReference>
<dbReference type="PANTHER" id="PTHR32099">
    <property type="entry name" value="CYSTEINE-RICH REPEAT SECRETORY PROTEIN"/>
    <property type="match status" value="1"/>
</dbReference>
<keyword evidence="2" id="KW-0677">Repeat</keyword>
<feature type="domain" description="Gnk2-homologous" evidence="4">
    <location>
        <begin position="27"/>
        <end position="131"/>
    </location>
</feature>
<dbReference type="CDD" id="cd23509">
    <property type="entry name" value="Gnk2-like"/>
    <property type="match status" value="1"/>
</dbReference>
<dbReference type="InterPro" id="IPR038408">
    <property type="entry name" value="GNK2_sf"/>
</dbReference>
<dbReference type="PROSITE" id="PS51473">
    <property type="entry name" value="GNK2"/>
    <property type="match status" value="1"/>
</dbReference>
<accession>A3BKP8</accession>
<gene>
    <name evidence="5" type="ORF">OsJ_24579</name>
</gene>
<dbReference type="AlphaFoldDB" id="A3BKP8"/>
<sequence length="302" mass="31813">MAHRAGCLSMLLTAAVVLLALAPRGAAYPWQVCGTTGNFTANSTYQANLDAVAAALPRNISSSPDLFATAMVGAVPEQVSALALCRGDANATECSGCLATAFQDVQNMCAYDKDAAIYYDPCILYYSNVPFLSSVDNAASTSRVNLQNVTSDPGRFNGMVAALVNATADYAAHNSTRRYASGEAVLDRESEFPKVYSWAAVHAGPDAGAVRRLPRRHHSQAAEVVHEPHRRQGSWSQVQLPVRGKPLPQWPGDGASDCATDSDSITPAAAAAAAGEVSACRFAPIQRHILKATHCIGYGISS</sequence>
<dbReference type="Gene3D" id="3.30.430.20">
    <property type="entry name" value="Gnk2 domain, C-X8-C-X2-C motif"/>
    <property type="match status" value="1"/>
</dbReference>
<feature type="chain" id="PRO_5002651708" description="Gnk2-homologous domain-containing protein" evidence="3">
    <location>
        <begin position="28"/>
        <end position="302"/>
    </location>
</feature>
<reference evidence="5" key="1">
    <citation type="journal article" date="2005" name="PLoS Biol.">
        <title>The genomes of Oryza sativa: a history of duplications.</title>
        <authorList>
            <person name="Yu J."/>
            <person name="Wang J."/>
            <person name="Lin W."/>
            <person name="Li S."/>
            <person name="Li H."/>
            <person name="Zhou J."/>
            <person name="Ni P."/>
            <person name="Dong W."/>
            <person name="Hu S."/>
            <person name="Zeng C."/>
            <person name="Zhang J."/>
            <person name="Zhang Y."/>
            <person name="Li R."/>
            <person name="Xu Z."/>
            <person name="Li S."/>
            <person name="Li X."/>
            <person name="Zheng H."/>
            <person name="Cong L."/>
            <person name="Lin L."/>
            <person name="Yin J."/>
            <person name="Geng J."/>
            <person name="Li G."/>
            <person name="Shi J."/>
            <person name="Liu J."/>
            <person name="Lv H."/>
            <person name="Li J."/>
            <person name="Wang J."/>
            <person name="Deng Y."/>
            <person name="Ran L."/>
            <person name="Shi X."/>
            <person name="Wang X."/>
            <person name="Wu Q."/>
            <person name="Li C."/>
            <person name="Ren X."/>
            <person name="Wang J."/>
            <person name="Wang X."/>
            <person name="Li D."/>
            <person name="Liu D."/>
            <person name="Zhang X."/>
            <person name="Ji Z."/>
            <person name="Zhao W."/>
            <person name="Sun Y."/>
            <person name="Zhang Z."/>
            <person name="Bao J."/>
            <person name="Han Y."/>
            <person name="Dong L."/>
            <person name="Ji J."/>
            <person name="Chen P."/>
            <person name="Wu S."/>
            <person name="Liu J."/>
            <person name="Xiao Y."/>
            <person name="Bu D."/>
            <person name="Tan J."/>
            <person name="Yang L."/>
            <person name="Ye C."/>
            <person name="Zhang J."/>
            <person name="Xu J."/>
            <person name="Zhou Y."/>
            <person name="Yu Y."/>
            <person name="Zhang B."/>
            <person name="Zhuang S."/>
            <person name="Wei H."/>
            <person name="Liu B."/>
            <person name="Lei M."/>
            <person name="Yu H."/>
            <person name="Li Y."/>
            <person name="Xu H."/>
            <person name="Wei S."/>
            <person name="He X."/>
            <person name="Fang L."/>
            <person name="Zhang Z."/>
            <person name="Zhang Y."/>
            <person name="Huang X."/>
            <person name="Su Z."/>
            <person name="Tong W."/>
            <person name="Li J."/>
            <person name="Tong Z."/>
            <person name="Li S."/>
            <person name="Ye J."/>
            <person name="Wang L."/>
            <person name="Fang L."/>
            <person name="Lei T."/>
            <person name="Chen C."/>
            <person name="Chen H."/>
            <person name="Xu Z."/>
            <person name="Li H."/>
            <person name="Huang H."/>
            <person name="Zhang F."/>
            <person name="Xu H."/>
            <person name="Li N."/>
            <person name="Zhao C."/>
            <person name="Li S."/>
            <person name="Dong L."/>
            <person name="Huang Y."/>
            <person name="Li L."/>
            <person name="Xi Y."/>
            <person name="Qi Q."/>
            <person name="Li W."/>
            <person name="Zhang B."/>
            <person name="Hu W."/>
            <person name="Zhang Y."/>
            <person name="Tian X."/>
            <person name="Jiao Y."/>
            <person name="Liang X."/>
            <person name="Jin J."/>
            <person name="Gao L."/>
            <person name="Zheng W."/>
            <person name="Hao B."/>
            <person name="Liu S."/>
            <person name="Wang W."/>
            <person name="Yuan L."/>
            <person name="Cao M."/>
            <person name="McDermott J."/>
            <person name="Samudrala R."/>
            <person name="Wang J."/>
            <person name="Wong G.K."/>
            <person name="Yang H."/>
        </authorList>
    </citation>
    <scope>NUCLEOTIDE SEQUENCE [LARGE SCALE GENOMIC DNA]</scope>
</reference>
<evidence type="ECO:0000313" key="5">
    <source>
        <dbReference type="EMBL" id="EAZ40137.1"/>
    </source>
</evidence>
<reference evidence="5" key="2">
    <citation type="submission" date="2008-12" db="EMBL/GenBank/DDBJ databases">
        <title>Improved gene annotation of the rice (Oryza sativa) genomes.</title>
        <authorList>
            <person name="Wang J."/>
            <person name="Li R."/>
            <person name="Fan W."/>
            <person name="Huang Q."/>
            <person name="Zhang J."/>
            <person name="Zhou Y."/>
            <person name="Hu Y."/>
            <person name="Zi S."/>
            <person name="Li J."/>
            <person name="Ni P."/>
            <person name="Zheng H."/>
            <person name="Zhang Y."/>
            <person name="Zhao M."/>
            <person name="Hao Q."/>
            <person name="McDermott J."/>
            <person name="Samudrala R."/>
            <person name="Kristiansen K."/>
            <person name="Wong G.K.-S."/>
        </authorList>
    </citation>
    <scope>NUCLEOTIDE SEQUENCE</scope>
</reference>
<evidence type="ECO:0000256" key="3">
    <source>
        <dbReference type="SAM" id="SignalP"/>
    </source>
</evidence>
<feature type="signal peptide" evidence="3">
    <location>
        <begin position="1"/>
        <end position="27"/>
    </location>
</feature>
<dbReference type="EMBL" id="CM000144">
    <property type="protein sequence ID" value="EAZ40137.1"/>
    <property type="molecule type" value="Genomic_DNA"/>
</dbReference>
<evidence type="ECO:0000256" key="2">
    <source>
        <dbReference type="ARBA" id="ARBA00022737"/>
    </source>
</evidence>
<evidence type="ECO:0000259" key="4">
    <source>
        <dbReference type="PROSITE" id="PS51473"/>
    </source>
</evidence>
<evidence type="ECO:0000256" key="1">
    <source>
        <dbReference type="ARBA" id="ARBA00022729"/>
    </source>
</evidence>
<dbReference type="Pfam" id="PF01657">
    <property type="entry name" value="Stress-antifung"/>
    <property type="match status" value="1"/>
</dbReference>
<organism evidence="5">
    <name type="scientific">Oryza sativa subsp. japonica</name>
    <name type="common">Rice</name>
    <dbReference type="NCBI Taxonomy" id="39947"/>
    <lineage>
        <taxon>Eukaryota</taxon>
        <taxon>Viridiplantae</taxon>
        <taxon>Streptophyta</taxon>
        <taxon>Embryophyta</taxon>
        <taxon>Tracheophyta</taxon>
        <taxon>Spermatophyta</taxon>
        <taxon>Magnoliopsida</taxon>
        <taxon>Liliopsida</taxon>
        <taxon>Poales</taxon>
        <taxon>Poaceae</taxon>
        <taxon>BOP clade</taxon>
        <taxon>Oryzoideae</taxon>
        <taxon>Oryzeae</taxon>
        <taxon>Oryzinae</taxon>
        <taxon>Oryza</taxon>
        <taxon>Oryza sativa</taxon>
    </lineage>
</organism>
<name>A3BKP8_ORYSJ</name>
<dbReference type="InterPro" id="IPR002902">
    <property type="entry name" value="GNK2"/>
</dbReference>
<protein>
    <recommendedName>
        <fullName evidence="4">Gnk2-homologous domain-containing protein</fullName>
    </recommendedName>
</protein>
<keyword evidence="1 3" id="KW-0732">Signal</keyword>
<dbReference type="PANTHER" id="PTHR32099:SF106">
    <property type="entry name" value="GNK2-HOMOLOGOUS DOMAIN-CONTAINING PROTEIN"/>
    <property type="match status" value="1"/>
</dbReference>
<proteinExistence type="predicted"/>